<dbReference type="SUPFAM" id="SSF53448">
    <property type="entry name" value="Nucleotide-diphospho-sugar transferases"/>
    <property type="match status" value="1"/>
</dbReference>
<protein>
    <submittedName>
        <fullName evidence="2">Glycosyltransferase family 2 protein</fullName>
    </submittedName>
</protein>
<dbReference type="Proteomes" id="UP000323653">
    <property type="component" value="Chromosome"/>
</dbReference>
<dbReference type="AlphaFoldDB" id="A0A5C0VKQ6"/>
<proteinExistence type="predicted"/>
<dbReference type="GO" id="GO:0016740">
    <property type="term" value="F:transferase activity"/>
    <property type="evidence" value="ECO:0007669"/>
    <property type="project" value="UniProtKB-KW"/>
</dbReference>
<dbReference type="RefSeq" id="WP_149075030.1">
    <property type="nucleotide sequence ID" value="NZ_CP043329.1"/>
</dbReference>
<dbReference type="PANTHER" id="PTHR43179:SF7">
    <property type="entry name" value="RHAMNOSYLTRANSFERASE WBBL"/>
    <property type="match status" value="1"/>
</dbReference>
<sequence length="299" mass="35061">MIQISIIIVNYNTKELLQQCLSSIYSTTKFTSFEVIVVDNNSKDESWEMLKLLFPEVNCIQLRQNIGFGRANNIGVENANGEFVFLLNSDTLLTENTIKILYDFFTANEHALSLGVLGCKLVDESGQTMNSGGGFPSIVNDLKEYYYLIAEKMLKMKYEERDSYDFTLPFFEIDYVIGADMFMRKHLYKSVGGFDPTYFMYYEESDMQIRIRKLGYKCFITTKTSIIHLEGGSTSRIKFSQFKRVINQVSRNYYFRKNERKNYKLYVVVDMLLNITRIFNKNYTFKENLDFIIKNIKSY</sequence>
<evidence type="ECO:0000313" key="2">
    <source>
        <dbReference type="EMBL" id="QEK52211.1"/>
    </source>
</evidence>
<keyword evidence="2" id="KW-0808">Transferase</keyword>
<gene>
    <name evidence="2" type="ORF">FYC62_11620</name>
</gene>
<dbReference type="EMBL" id="CP043329">
    <property type="protein sequence ID" value="QEK52211.1"/>
    <property type="molecule type" value="Genomic_DNA"/>
</dbReference>
<dbReference type="Gene3D" id="3.90.550.10">
    <property type="entry name" value="Spore Coat Polysaccharide Biosynthesis Protein SpsA, Chain A"/>
    <property type="match status" value="1"/>
</dbReference>
<reference evidence="2 3" key="1">
    <citation type="submission" date="2019-08" db="EMBL/GenBank/DDBJ databases">
        <title>Pedobacter sp. nov., isolated from Han river, South Korea.</title>
        <authorList>
            <person name="Lee D.-H."/>
            <person name="Kim Y.-S."/>
            <person name="Hwang E.-M."/>
            <person name="Le Tran T.C."/>
            <person name="Cha C.-J."/>
        </authorList>
    </citation>
    <scope>NUCLEOTIDE SEQUENCE [LARGE SCALE GENOMIC DNA]</scope>
    <source>
        <strain evidence="2 3">CJ43</strain>
    </source>
</reference>
<dbReference type="InterPro" id="IPR001173">
    <property type="entry name" value="Glyco_trans_2-like"/>
</dbReference>
<accession>A0A5C0VKQ6</accession>
<feature type="domain" description="Glycosyltransferase 2-like" evidence="1">
    <location>
        <begin position="5"/>
        <end position="124"/>
    </location>
</feature>
<dbReference type="CDD" id="cd04186">
    <property type="entry name" value="GT_2_like_c"/>
    <property type="match status" value="1"/>
</dbReference>
<dbReference type="PANTHER" id="PTHR43179">
    <property type="entry name" value="RHAMNOSYLTRANSFERASE WBBL"/>
    <property type="match status" value="1"/>
</dbReference>
<dbReference type="Pfam" id="PF00535">
    <property type="entry name" value="Glycos_transf_2"/>
    <property type="match status" value="1"/>
</dbReference>
<evidence type="ECO:0000259" key="1">
    <source>
        <dbReference type="Pfam" id="PF00535"/>
    </source>
</evidence>
<keyword evidence="3" id="KW-1185">Reference proteome</keyword>
<dbReference type="InterPro" id="IPR029044">
    <property type="entry name" value="Nucleotide-diphossugar_trans"/>
</dbReference>
<evidence type="ECO:0000313" key="3">
    <source>
        <dbReference type="Proteomes" id="UP000323653"/>
    </source>
</evidence>
<name>A0A5C0VKQ6_9SPHI</name>
<dbReference type="KEGG" id="pej:FYC62_11620"/>
<organism evidence="2 3">
    <name type="scientific">Pedobacter aquae</name>
    <dbReference type="NCBI Taxonomy" id="2605747"/>
    <lineage>
        <taxon>Bacteria</taxon>
        <taxon>Pseudomonadati</taxon>
        <taxon>Bacteroidota</taxon>
        <taxon>Sphingobacteriia</taxon>
        <taxon>Sphingobacteriales</taxon>
        <taxon>Sphingobacteriaceae</taxon>
        <taxon>Pedobacter</taxon>
    </lineage>
</organism>